<protein>
    <recommendedName>
        <fullName evidence="3">DUF1980 domain-containing protein</fullName>
    </recommendedName>
</protein>
<accession>A0A4U8QD78</accession>
<dbReference type="InterPro" id="IPR048447">
    <property type="entry name" value="DUF1980_C"/>
</dbReference>
<dbReference type="STRING" id="180332.GCA_000797495_00956"/>
<feature type="region of interest" description="Disordered" evidence="1">
    <location>
        <begin position="108"/>
        <end position="175"/>
    </location>
</feature>
<evidence type="ECO:0000313" key="4">
    <source>
        <dbReference type="EMBL" id="TLC99935.1"/>
    </source>
</evidence>
<feature type="transmembrane region" description="Helical" evidence="2">
    <location>
        <begin position="9"/>
        <end position="28"/>
    </location>
</feature>
<feature type="compositionally biased region" description="Low complexity" evidence="1">
    <location>
        <begin position="157"/>
        <end position="171"/>
    </location>
</feature>
<dbReference type="Proteomes" id="UP000306509">
    <property type="component" value="Unassembled WGS sequence"/>
</dbReference>
<dbReference type="AlphaFoldDB" id="A0A4U8QD78"/>
<dbReference type="NCBIfam" id="TIGR03943">
    <property type="entry name" value="TIGR03943 family putative permease subunit"/>
    <property type="match status" value="1"/>
</dbReference>
<dbReference type="PANTHER" id="PTHR40047">
    <property type="entry name" value="UPF0703 PROTEIN YCGQ"/>
    <property type="match status" value="1"/>
</dbReference>
<evidence type="ECO:0000256" key="2">
    <source>
        <dbReference type="SAM" id="Phobius"/>
    </source>
</evidence>
<organism evidence="4 5">
    <name type="scientific">Robinsoniella peoriensis</name>
    <dbReference type="NCBI Taxonomy" id="180332"/>
    <lineage>
        <taxon>Bacteria</taxon>
        <taxon>Bacillati</taxon>
        <taxon>Bacillota</taxon>
        <taxon>Clostridia</taxon>
        <taxon>Lachnospirales</taxon>
        <taxon>Lachnospiraceae</taxon>
        <taxon>Robinsoniella</taxon>
    </lineage>
</organism>
<dbReference type="RefSeq" id="WP_027292709.1">
    <property type="nucleotide sequence ID" value="NZ_QGQD01000061.1"/>
</dbReference>
<dbReference type="InterPro" id="IPR015402">
    <property type="entry name" value="DUF1980"/>
</dbReference>
<feature type="domain" description="DUF1980" evidence="3">
    <location>
        <begin position="172"/>
        <end position="293"/>
    </location>
</feature>
<dbReference type="Pfam" id="PF21537">
    <property type="entry name" value="DUF1980_C"/>
    <property type="match status" value="1"/>
</dbReference>
<proteinExistence type="predicted"/>
<name>A0A4U8QD78_9FIRM</name>
<evidence type="ECO:0000259" key="3">
    <source>
        <dbReference type="Pfam" id="PF21537"/>
    </source>
</evidence>
<gene>
    <name evidence="4" type="ORF">DSM106044_03237</name>
</gene>
<keyword evidence="2" id="KW-0472">Membrane</keyword>
<keyword evidence="5" id="KW-1185">Reference proteome</keyword>
<comment type="caution">
    <text evidence="4">The sequence shown here is derived from an EMBL/GenBank/DDBJ whole genome shotgun (WGS) entry which is preliminary data.</text>
</comment>
<feature type="compositionally biased region" description="Polar residues" evidence="1">
    <location>
        <begin position="141"/>
        <end position="156"/>
    </location>
</feature>
<feature type="transmembrane region" description="Helical" evidence="2">
    <location>
        <begin position="43"/>
        <end position="62"/>
    </location>
</feature>
<sequence length="296" mass="33298">MKRYVNYEAVLEGACYLLFSVMMFAMAYSKSYLIFVTPRMEPFLYFTGIVMMIWALSRFWKAGIPKYKINMNRCLILVIPLMIILLPHGSFTSAAAVGSYLSGGSGKSEKMIDGGNPEDGQAYAGESETDETDMKAGKSVTDGTNPETKVNTEAQDNTTPTTPNKQKQPVPAGLDEANRTITVRDEDFYNWLLQLSYYSDKYDGYQITMHGTVYRDQSFEENEFAVTRLLMSCCIADLSPCGPICIWDDASNLEQDKWVSVTGIFHYNKDKGIEIQVTGIEDADKAEQDYVYPVVR</sequence>
<dbReference type="PANTHER" id="PTHR40047:SF1">
    <property type="entry name" value="UPF0703 PROTEIN YCGQ"/>
    <property type="match status" value="1"/>
</dbReference>
<keyword evidence="2" id="KW-0812">Transmembrane</keyword>
<keyword evidence="2" id="KW-1133">Transmembrane helix</keyword>
<dbReference type="EMBL" id="QGQD01000061">
    <property type="protein sequence ID" value="TLC99935.1"/>
    <property type="molecule type" value="Genomic_DNA"/>
</dbReference>
<dbReference type="InterPro" id="IPR052955">
    <property type="entry name" value="UPF0703_membrane_permease"/>
</dbReference>
<evidence type="ECO:0000256" key="1">
    <source>
        <dbReference type="SAM" id="MobiDB-lite"/>
    </source>
</evidence>
<reference evidence="4 5" key="1">
    <citation type="journal article" date="2019" name="Anaerobe">
        <title>Detection of Robinsoniella peoriensis in multiple bone samples of a trauma patient.</title>
        <authorList>
            <person name="Schrottner P."/>
            <person name="Hartwich K."/>
            <person name="Bunk B."/>
            <person name="Schober I."/>
            <person name="Helbig S."/>
            <person name="Rudolph W.W."/>
            <person name="Gunzer F."/>
        </authorList>
    </citation>
    <scope>NUCLEOTIDE SEQUENCE [LARGE SCALE GENOMIC DNA]</scope>
    <source>
        <strain evidence="4 5">DSM 106044</strain>
    </source>
</reference>
<evidence type="ECO:0000313" key="5">
    <source>
        <dbReference type="Proteomes" id="UP000306509"/>
    </source>
</evidence>
<feature type="transmembrane region" description="Helical" evidence="2">
    <location>
        <begin position="74"/>
        <end position="101"/>
    </location>
</feature>